<gene>
    <name evidence="1" type="ORF">CCAX7_57750</name>
</gene>
<dbReference type="Pfam" id="PF07596">
    <property type="entry name" value="SBP_bac_10"/>
    <property type="match status" value="1"/>
</dbReference>
<dbReference type="InterPro" id="IPR011453">
    <property type="entry name" value="DUF1559"/>
</dbReference>
<accession>A0A402D078</accession>
<dbReference type="PANTHER" id="PTHR30093:SF2">
    <property type="entry name" value="TYPE II SECRETION SYSTEM PROTEIN H"/>
    <property type="match status" value="1"/>
</dbReference>
<dbReference type="RefSeq" id="WP_119322939.1">
    <property type="nucleotide sequence ID" value="NZ_AP025739.1"/>
</dbReference>
<dbReference type="KEGG" id="ccot:CCAX7_57750"/>
<sequence length="297" mass="30619">MSIKSYRTGFTLIELLVVIAIIAVLAAILFPVFAKVREKARQTSCLSNMKQLGLGFMQYEQDSDDNFPITAAYPASQGDYLGQGWGGEIYPYIKSTGVYQCPDDATKPPAPSGGVTSYVNSYAANLNLTRTDPGSGTDPHVGQAISAQASPAKTVLLSEVQGVYGPLTDPAERSTSTVVSAVLNGGGPTNNIVYPFSIGNQSRGAALATGCMGGMTCTADPNGGLAALKGRHTDGSNFLLCDGHAKWLRPNSVSAGSVALAGDCVQGGGSPTDCTVSVQGMAAGTDDGQFTATFSPR</sequence>
<dbReference type="InterPro" id="IPR027558">
    <property type="entry name" value="Pre_pil_HX9DG_C"/>
</dbReference>
<organism evidence="1 2">
    <name type="scientific">Capsulimonas corticalis</name>
    <dbReference type="NCBI Taxonomy" id="2219043"/>
    <lineage>
        <taxon>Bacteria</taxon>
        <taxon>Bacillati</taxon>
        <taxon>Armatimonadota</taxon>
        <taxon>Armatimonadia</taxon>
        <taxon>Capsulimonadales</taxon>
        <taxon>Capsulimonadaceae</taxon>
        <taxon>Capsulimonas</taxon>
    </lineage>
</organism>
<protein>
    <submittedName>
        <fullName evidence="1">Uncharacterized protein</fullName>
    </submittedName>
</protein>
<dbReference type="NCBIfam" id="TIGR02532">
    <property type="entry name" value="IV_pilin_GFxxxE"/>
    <property type="match status" value="1"/>
</dbReference>
<dbReference type="PROSITE" id="PS00409">
    <property type="entry name" value="PROKAR_NTER_METHYL"/>
    <property type="match status" value="1"/>
</dbReference>
<name>A0A402D078_9BACT</name>
<dbReference type="InterPro" id="IPR045584">
    <property type="entry name" value="Pilin-like"/>
</dbReference>
<proteinExistence type="predicted"/>
<dbReference type="Proteomes" id="UP000287394">
    <property type="component" value="Chromosome"/>
</dbReference>
<dbReference type="Gene3D" id="3.30.700.10">
    <property type="entry name" value="Glycoprotein, Type 4 Pilin"/>
    <property type="match status" value="1"/>
</dbReference>
<dbReference type="PANTHER" id="PTHR30093">
    <property type="entry name" value="GENERAL SECRETION PATHWAY PROTEIN G"/>
    <property type="match status" value="1"/>
</dbReference>
<dbReference type="NCBIfam" id="TIGR04294">
    <property type="entry name" value="pre_pil_HX9DG"/>
    <property type="match status" value="1"/>
</dbReference>
<dbReference type="Pfam" id="PF07963">
    <property type="entry name" value="N_methyl"/>
    <property type="match status" value="1"/>
</dbReference>
<reference evidence="1 2" key="1">
    <citation type="journal article" date="2019" name="Int. J. Syst. Evol. Microbiol.">
        <title>Capsulimonas corticalis gen. nov., sp. nov., an aerobic capsulated bacterium, of a novel bacterial order, Capsulimonadales ord. nov., of the class Armatimonadia of the phylum Armatimonadetes.</title>
        <authorList>
            <person name="Li J."/>
            <person name="Kudo C."/>
            <person name="Tonouchi A."/>
        </authorList>
    </citation>
    <scope>NUCLEOTIDE SEQUENCE [LARGE SCALE GENOMIC DNA]</scope>
    <source>
        <strain evidence="1 2">AX-7</strain>
    </source>
</reference>
<dbReference type="AlphaFoldDB" id="A0A402D078"/>
<evidence type="ECO:0000313" key="1">
    <source>
        <dbReference type="EMBL" id="BDI33724.1"/>
    </source>
</evidence>
<keyword evidence="2" id="KW-1185">Reference proteome</keyword>
<dbReference type="SUPFAM" id="SSF54523">
    <property type="entry name" value="Pili subunits"/>
    <property type="match status" value="1"/>
</dbReference>
<dbReference type="OrthoDB" id="280382at2"/>
<dbReference type="EMBL" id="AP025739">
    <property type="protein sequence ID" value="BDI33724.1"/>
    <property type="molecule type" value="Genomic_DNA"/>
</dbReference>
<evidence type="ECO:0000313" key="2">
    <source>
        <dbReference type="Proteomes" id="UP000287394"/>
    </source>
</evidence>
<dbReference type="InterPro" id="IPR012902">
    <property type="entry name" value="N_methyl_site"/>
</dbReference>